<evidence type="ECO:0000313" key="5">
    <source>
        <dbReference type="Proteomes" id="UP000433104"/>
    </source>
</evidence>
<evidence type="ECO:0000256" key="1">
    <source>
        <dbReference type="PROSITE-ProRule" id="PRU00182"/>
    </source>
</evidence>
<gene>
    <name evidence="4" type="ORF">GRI38_12365</name>
</gene>
<evidence type="ECO:0000256" key="2">
    <source>
        <dbReference type="SAM" id="MobiDB-lite"/>
    </source>
</evidence>
<dbReference type="GO" id="GO:0003723">
    <property type="term" value="F:RNA binding"/>
    <property type="evidence" value="ECO:0007669"/>
    <property type="project" value="UniProtKB-KW"/>
</dbReference>
<proteinExistence type="predicted"/>
<feature type="region of interest" description="Disordered" evidence="2">
    <location>
        <begin position="1"/>
        <end position="34"/>
    </location>
</feature>
<comment type="caution">
    <text evidence="4">The sequence shown here is derived from an EMBL/GenBank/DDBJ whole genome shotgun (WGS) entry which is preliminary data.</text>
</comment>
<dbReference type="AlphaFoldDB" id="A0A844ZIL4"/>
<dbReference type="SMART" id="SM00363">
    <property type="entry name" value="S4"/>
    <property type="match status" value="1"/>
</dbReference>
<dbReference type="OrthoDB" id="9797176at2"/>
<keyword evidence="1" id="KW-0694">RNA-binding</keyword>
<dbReference type="EMBL" id="WTYW01000004">
    <property type="protein sequence ID" value="MXO86820.1"/>
    <property type="molecule type" value="Genomic_DNA"/>
</dbReference>
<dbReference type="InterPro" id="IPR002942">
    <property type="entry name" value="S4_RNA-bd"/>
</dbReference>
<dbReference type="Gene3D" id="3.10.290.10">
    <property type="entry name" value="RNA-binding S4 domain"/>
    <property type="match status" value="1"/>
</dbReference>
<reference evidence="4 5" key="1">
    <citation type="submission" date="2019-12" db="EMBL/GenBank/DDBJ databases">
        <title>Genomic-based taxomic classification of the family Erythrobacteraceae.</title>
        <authorList>
            <person name="Xu L."/>
        </authorList>
    </citation>
    <scope>NUCLEOTIDE SEQUENCE [LARGE SCALE GENOMIC DNA]</scope>
    <source>
        <strain evidence="4 5">MCCC 1A09962</strain>
    </source>
</reference>
<dbReference type="PROSITE" id="PS50889">
    <property type="entry name" value="S4"/>
    <property type="match status" value="1"/>
</dbReference>
<protein>
    <recommendedName>
        <fullName evidence="3">RNA-binding S4 domain-containing protein</fullName>
    </recommendedName>
</protein>
<organism evidence="4 5">
    <name type="scientific">Parapontixanthobacter aurantiacus</name>
    <dbReference type="NCBI Taxonomy" id="1463599"/>
    <lineage>
        <taxon>Bacteria</taxon>
        <taxon>Pseudomonadati</taxon>
        <taxon>Pseudomonadota</taxon>
        <taxon>Alphaproteobacteria</taxon>
        <taxon>Sphingomonadales</taxon>
        <taxon>Erythrobacteraceae</taxon>
        <taxon>Parapontixanthobacter</taxon>
    </lineage>
</organism>
<evidence type="ECO:0000259" key="3">
    <source>
        <dbReference type="SMART" id="SM00363"/>
    </source>
</evidence>
<feature type="compositionally biased region" description="Basic residues" evidence="2">
    <location>
        <begin position="25"/>
        <end position="34"/>
    </location>
</feature>
<dbReference type="Pfam" id="PF01479">
    <property type="entry name" value="S4"/>
    <property type="match status" value="1"/>
</dbReference>
<feature type="compositionally biased region" description="Basic and acidic residues" evidence="2">
    <location>
        <begin position="11"/>
        <end position="24"/>
    </location>
</feature>
<feature type="domain" description="RNA-binding S4" evidence="3">
    <location>
        <begin position="47"/>
        <end position="109"/>
    </location>
</feature>
<dbReference type="SUPFAM" id="SSF55174">
    <property type="entry name" value="Alpha-L RNA-binding motif"/>
    <property type="match status" value="1"/>
</dbReference>
<dbReference type="Proteomes" id="UP000433104">
    <property type="component" value="Unassembled WGS sequence"/>
</dbReference>
<keyword evidence="5" id="KW-1185">Reference proteome</keyword>
<name>A0A844ZIL4_9SPHN</name>
<dbReference type="CDD" id="cd00165">
    <property type="entry name" value="S4"/>
    <property type="match status" value="1"/>
</dbReference>
<dbReference type="InterPro" id="IPR036986">
    <property type="entry name" value="S4_RNA-bd_sf"/>
</dbReference>
<evidence type="ECO:0000313" key="4">
    <source>
        <dbReference type="EMBL" id="MXO86820.1"/>
    </source>
</evidence>
<accession>A0A844ZIL4</accession>
<sequence length="131" mass="14936">MAPVPPQTAGEKARARQRQTEDRRRRQSVRRVGRSRSLIGDCGPESLRIDRLLCYLRFCRTRSIAQTLVEQGHIRCNRQRITRSSACVRAGDILTLPIGNEVRTIEVIALPERRGSAVEAHRHYRAIDAHS</sequence>